<dbReference type="Proteomes" id="UP000295453">
    <property type="component" value="Unassembled WGS sequence"/>
</dbReference>
<keyword evidence="2" id="KW-1185">Reference proteome</keyword>
<dbReference type="Gene3D" id="3.10.450.40">
    <property type="match status" value="1"/>
</dbReference>
<dbReference type="EMBL" id="SJZJ01000009">
    <property type="protein sequence ID" value="TCJ28944.1"/>
    <property type="molecule type" value="Genomic_DNA"/>
</dbReference>
<evidence type="ECO:0000313" key="2">
    <source>
        <dbReference type="Proteomes" id="UP000295453"/>
    </source>
</evidence>
<dbReference type="OrthoDB" id="4829041at2"/>
<organism evidence="1 2">
    <name type="scientific">Nocardioides jejuensis</name>
    <dbReference type="NCBI Taxonomy" id="2502782"/>
    <lineage>
        <taxon>Bacteria</taxon>
        <taxon>Bacillati</taxon>
        <taxon>Actinomycetota</taxon>
        <taxon>Actinomycetes</taxon>
        <taxon>Propionibacteriales</taxon>
        <taxon>Nocardioidaceae</taxon>
        <taxon>Nocardioides</taxon>
    </lineage>
</organism>
<evidence type="ECO:0000313" key="1">
    <source>
        <dbReference type="EMBL" id="TCJ28944.1"/>
    </source>
</evidence>
<dbReference type="RefSeq" id="WP_131582641.1">
    <property type="nucleotide sequence ID" value="NZ_SJZJ01000009.1"/>
</dbReference>
<accession>A0A4R1CCQ7</accession>
<comment type="caution">
    <text evidence="1">The sequence shown here is derived from an EMBL/GenBank/DDBJ whole genome shotgun (WGS) entry which is preliminary data.</text>
</comment>
<evidence type="ECO:0008006" key="3">
    <source>
        <dbReference type="Google" id="ProtNLM"/>
    </source>
</evidence>
<dbReference type="SUPFAM" id="SSF160719">
    <property type="entry name" value="gpW/gp25-like"/>
    <property type="match status" value="1"/>
</dbReference>
<reference evidence="1 2" key="1">
    <citation type="submission" date="2019-03" db="EMBL/GenBank/DDBJ databases">
        <authorList>
            <person name="Kim M.K.M."/>
        </authorList>
    </citation>
    <scope>NUCLEOTIDE SEQUENCE [LARGE SCALE GENOMIC DNA]</scope>
    <source>
        <strain evidence="1 2">18JY15-6</strain>
    </source>
</reference>
<protein>
    <recommendedName>
        <fullName evidence="3">IraD/Gp25-like domain-containing protein</fullName>
    </recommendedName>
</protein>
<proteinExistence type="predicted"/>
<sequence>MSRRTYAELTRLHQRLGRDLQLAWAGPSGAFTDGDLATTREPGPPGVLLDLAVAAEVPQAAQFLVNRLMTRRGELAPLGHPDYGSRHHELIGEPNNERTRNLVKLYILDALRQEPRVAKVLSCTVTSRPYERDTVRVVLQIRLIEKDEPLNLVVPFDLGGGAS</sequence>
<name>A0A4R1CCQ7_9ACTN</name>
<dbReference type="AlphaFoldDB" id="A0A4R1CCQ7"/>
<gene>
    <name evidence="1" type="ORF">EPD65_07185</name>
</gene>